<evidence type="ECO:0008006" key="3">
    <source>
        <dbReference type="Google" id="ProtNLM"/>
    </source>
</evidence>
<accession>A0A7W6EA05</accession>
<name>A0A7W6EA05_9RHOB</name>
<evidence type="ECO:0000313" key="2">
    <source>
        <dbReference type="Proteomes" id="UP000530268"/>
    </source>
</evidence>
<dbReference type="InterPro" id="IPR009922">
    <property type="entry name" value="DUF1457"/>
</dbReference>
<dbReference type="Proteomes" id="UP000530268">
    <property type="component" value="Unassembled WGS sequence"/>
</dbReference>
<protein>
    <recommendedName>
        <fullName evidence="3">PAS domain-containing protein</fullName>
    </recommendedName>
</protein>
<dbReference type="Pfam" id="PF07310">
    <property type="entry name" value="PAS_5"/>
    <property type="match status" value="1"/>
</dbReference>
<dbReference type="EMBL" id="JACIEI010000006">
    <property type="protein sequence ID" value="MBB3994453.1"/>
    <property type="molecule type" value="Genomic_DNA"/>
</dbReference>
<comment type="caution">
    <text evidence="1">The sequence shown here is derived from an EMBL/GenBank/DDBJ whole genome shotgun (WGS) entry which is preliminary data.</text>
</comment>
<keyword evidence="2" id="KW-1185">Reference proteome</keyword>
<gene>
    <name evidence="1" type="ORF">GGR95_002099</name>
</gene>
<sequence>MDNPHENQDNIFTMTDPQHHREYAPLSLVQSYWMASRKGREMPRRADIDPRGIETALEFAFILERVSAGVTRMRVAGSHLHDILGMETRGMALSRLFEDDERLRVARLVEQICQTPATAEVEMCAEATSGLPKQEARMVLLPLTSDLGDVSRILGCLIAPGHVGPTPRKFGIRDVALVPLEMSEDAKPREPDLPPMLRGLAERREQFIGAQRKADKTIGAPIGEALTNPKRPHYLRLVATND</sequence>
<organism evidence="1 2">
    <name type="scientific">Sulfitobacter undariae</name>
    <dbReference type="NCBI Taxonomy" id="1563671"/>
    <lineage>
        <taxon>Bacteria</taxon>
        <taxon>Pseudomonadati</taxon>
        <taxon>Pseudomonadota</taxon>
        <taxon>Alphaproteobacteria</taxon>
        <taxon>Rhodobacterales</taxon>
        <taxon>Roseobacteraceae</taxon>
        <taxon>Sulfitobacter</taxon>
    </lineage>
</organism>
<evidence type="ECO:0000313" key="1">
    <source>
        <dbReference type="EMBL" id="MBB3994453.1"/>
    </source>
</evidence>
<dbReference type="AlphaFoldDB" id="A0A7W6EA05"/>
<dbReference type="RefSeq" id="WP_184565516.1">
    <property type="nucleotide sequence ID" value="NZ_JACIEI010000006.1"/>
</dbReference>
<reference evidence="1 2" key="1">
    <citation type="submission" date="2020-08" db="EMBL/GenBank/DDBJ databases">
        <title>Genomic Encyclopedia of Type Strains, Phase IV (KMG-IV): sequencing the most valuable type-strain genomes for metagenomic binning, comparative biology and taxonomic classification.</title>
        <authorList>
            <person name="Goeker M."/>
        </authorList>
    </citation>
    <scope>NUCLEOTIDE SEQUENCE [LARGE SCALE GENOMIC DNA]</scope>
    <source>
        <strain evidence="1 2">DSM 102234</strain>
    </source>
</reference>
<proteinExistence type="predicted"/>